<dbReference type="Proteomes" id="UP001295444">
    <property type="component" value="Chromosome 07"/>
</dbReference>
<proteinExistence type="predicted"/>
<reference evidence="2" key="1">
    <citation type="submission" date="2022-03" db="EMBL/GenBank/DDBJ databases">
        <authorList>
            <person name="Alioto T."/>
            <person name="Alioto T."/>
            <person name="Gomez Garrido J."/>
        </authorList>
    </citation>
    <scope>NUCLEOTIDE SEQUENCE</scope>
</reference>
<feature type="compositionally biased region" description="Basic and acidic residues" evidence="1">
    <location>
        <begin position="174"/>
        <end position="190"/>
    </location>
</feature>
<protein>
    <submittedName>
        <fullName evidence="2">Uncharacterized protein</fullName>
    </submittedName>
</protein>
<feature type="region of interest" description="Disordered" evidence="1">
    <location>
        <begin position="1"/>
        <end position="75"/>
    </location>
</feature>
<dbReference type="AlphaFoldDB" id="A0AAD1WGT1"/>
<dbReference type="EMBL" id="OW240918">
    <property type="protein sequence ID" value="CAH2305115.1"/>
    <property type="molecule type" value="Genomic_DNA"/>
</dbReference>
<evidence type="ECO:0000256" key="1">
    <source>
        <dbReference type="SAM" id="MobiDB-lite"/>
    </source>
</evidence>
<gene>
    <name evidence="2" type="ORF">PECUL_23A024670</name>
</gene>
<feature type="compositionally biased region" description="Basic and acidic residues" evidence="1">
    <location>
        <begin position="109"/>
        <end position="119"/>
    </location>
</feature>
<accession>A0AAD1WGT1</accession>
<evidence type="ECO:0000313" key="3">
    <source>
        <dbReference type="Proteomes" id="UP001295444"/>
    </source>
</evidence>
<keyword evidence="3" id="KW-1185">Reference proteome</keyword>
<sequence length="190" mass="20428">MGNAGIPHKTLPGNNSDPTRARSRTELEPGWDGRPPGSPAGVWLPSPPLDRGGHPGLQGQPLGHKSGPRTTTLPWNTYRAAPHKMAAARKPCARLASMIEPIAERITELEQGKSGDKNIYHSRGKSGAERVTNPLTATDDPWGSCALTPHDASTSHPSQATTSLLALHSATDQAWKEKPNCHPDEYPRHL</sequence>
<feature type="region of interest" description="Disordered" evidence="1">
    <location>
        <begin position="109"/>
        <end position="190"/>
    </location>
</feature>
<feature type="compositionally biased region" description="Polar residues" evidence="1">
    <location>
        <begin position="151"/>
        <end position="164"/>
    </location>
</feature>
<evidence type="ECO:0000313" key="2">
    <source>
        <dbReference type="EMBL" id="CAH2305115.1"/>
    </source>
</evidence>
<organism evidence="2 3">
    <name type="scientific">Pelobates cultripes</name>
    <name type="common">Western spadefoot toad</name>
    <dbReference type="NCBI Taxonomy" id="61616"/>
    <lineage>
        <taxon>Eukaryota</taxon>
        <taxon>Metazoa</taxon>
        <taxon>Chordata</taxon>
        <taxon>Craniata</taxon>
        <taxon>Vertebrata</taxon>
        <taxon>Euteleostomi</taxon>
        <taxon>Amphibia</taxon>
        <taxon>Batrachia</taxon>
        <taxon>Anura</taxon>
        <taxon>Pelobatoidea</taxon>
        <taxon>Pelobatidae</taxon>
        <taxon>Pelobates</taxon>
    </lineage>
</organism>
<name>A0AAD1WGT1_PELCU</name>